<dbReference type="InterPro" id="IPR019200">
    <property type="entry name" value="ATP_adenylylTrfase_C"/>
</dbReference>
<dbReference type="AlphaFoldDB" id="A0A8H4K185"/>
<comment type="caution">
    <text evidence="3">The sequence shown here is derived from an EMBL/GenBank/DDBJ whole genome shotgun (WGS) entry which is preliminary data.</text>
</comment>
<dbReference type="GO" id="GO:0003877">
    <property type="term" value="F:ATP:ADP adenylyltransferase activity"/>
    <property type="evidence" value="ECO:0007669"/>
    <property type="project" value="InterPro"/>
</dbReference>
<dbReference type="Pfam" id="PF09830">
    <property type="entry name" value="ATP_transf"/>
    <property type="match status" value="1"/>
</dbReference>
<feature type="domain" description="Ap4A phosphorylase 1/2 N-terminal" evidence="2">
    <location>
        <begin position="58"/>
        <end position="185"/>
    </location>
</feature>
<dbReference type="Gene3D" id="3.30.428.70">
    <property type="match status" value="1"/>
</dbReference>
<dbReference type="SUPFAM" id="SSF54197">
    <property type="entry name" value="HIT-like"/>
    <property type="match status" value="1"/>
</dbReference>
<dbReference type="Proteomes" id="UP000605986">
    <property type="component" value="Unassembled WGS sequence"/>
</dbReference>
<dbReference type="Pfam" id="PF19327">
    <property type="entry name" value="Ap4A_phos_N"/>
    <property type="match status" value="1"/>
</dbReference>
<sequence length="308" mass="34973">MTEYKESKQETIAGKFGWPWLARASLGRAPTESELVTAFDQLVKDGVIQYDYSFLTEIRDINGIRFEFRISKALQNKPWDVHASHSLLNGNVRPGSDINTTETELCGLNTTHFLVFNGFASYRPHYMILTTDGYRRQQEPLNIEDFRAVHAFIGMQESEHLLFYNCKPEAGCSRNHKHLQAIPKTSYDGNSWFNLEHCKDALPFKYFEMELPQELSPEAMLALYQEGLHQVEQALDQKTTEETGAPPHNILMDRNRMVMIPRRAAGIDPLGANSGGMLGMIWVKSEEAMHQWLEIGPDKIIAAGGVPK</sequence>
<dbReference type="OrthoDB" id="10267950at2759"/>
<dbReference type="InterPro" id="IPR043171">
    <property type="entry name" value="Ap4A_phos1/2-like"/>
</dbReference>
<dbReference type="GO" id="GO:0005524">
    <property type="term" value="F:ATP binding"/>
    <property type="evidence" value="ECO:0007669"/>
    <property type="project" value="InterPro"/>
</dbReference>
<accession>A0A8H4K185</accession>
<keyword evidence="4" id="KW-1185">Reference proteome</keyword>
<dbReference type="InterPro" id="IPR009163">
    <property type="entry name" value="Ap4A_phos1/2"/>
</dbReference>
<dbReference type="EMBL" id="JAADJG010000586">
    <property type="protein sequence ID" value="KAF4442822.1"/>
    <property type="molecule type" value="Genomic_DNA"/>
</dbReference>
<evidence type="ECO:0000259" key="1">
    <source>
        <dbReference type="Pfam" id="PF09830"/>
    </source>
</evidence>
<feature type="domain" description="ATP adenylyltransferase C-terminal" evidence="1">
    <location>
        <begin position="201"/>
        <end position="307"/>
    </location>
</feature>
<evidence type="ECO:0000313" key="4">
    <source>
        <dbReference type="Proteomes" id="UP000605986"/>
    </source>
</evidence>
<dbReference type="InterPro" id="IPR045759">
    <property type="entry name" value="Ap4A_phos1/2_N"/>
</dbReference>
<organism evidence="3 4">
    <name type="scientific">Fusarium austroafricanum</name>
    <dbReference type="NCBI Taxonomy" id="2364996"/>
    <lineage>
        <taxon>Eukaryota</taxon>
        <taxon>Fungi</taxon>
        <taxon>Dikarya</taxon>
        <taxon>Ascomycota</taxon>
        <taxon>Pezizomycotina</taxon>
        <taxon>Sordariomycetes</taxon>
        <taxon>Hypocreomycetidae</taxon>
        <taxon>Hypocreales</taxon>
        <taxon>Nectriaceae</taxon>
        <taxon>Fusarium</taxon>
        <taxon>Fusarium concolor species complex</taxon>
    </lineage>
</organism>
<evidence type="ECO:0000313" key="3">
    <source>
        <dbReference type="EMBL" id="KAF4442822.1"/>
    </source>
</evidence>
<dbReference type="GO" id="GO:0009117">
    <property type="term" value="P:nucleotide metabolic process"/>
    <property type="evidence" value="ECO:0007669"/>
    <property type="project" value="InterPro"/>
</dbReference>
<protein>
    <submittedName>
        <fullName evidence="3">Putative phosphorylase</fullName>
    </submittedName>
</protein>
<dbReference type="InterPro" id="IPR036265">
    <property type="entry name" value="HIT-like_sf"/>
</dbReference>
<evidence type="ECO:0000259" key="2">
    <source>
        <dbReference type="Pfam" id="PF19327"/>
    </source>
</evidence>
<dbReference type="PANTHER" id="PTHR38420:SF1">
    <property type="entry name" value="PUTATIVE (AFU_ORTHOLOGUE AFUA_5G14690)-RELATED"/>
    <property type="match status" value="1"/>
</dbReference>
<dbReference type="PANTHER" id="PTHR38420">
    <property type="entry name" value="AP-4-A PHOSPHORYLASE II"/>
    <property type="match status" value="1"/>
</dbReference>
<reference evidence="3" key="1">
    <citation type="submission" date="2020-01" db="EMBL/GenBank/DDBJ databases">
        <title>Identification and distribution of gene clusters putatively required for synthesis of sphingolipid metabolism inhibitors in phylogenetically diverse species of the filamentous fungus Fusarium.</title>
        <authorList>
            <person name="Kim H.-S."/>
            <person name="Busman M."/>
            <person name="Brown D.W."/>
            <person name="Divon H."/>
            <person name="Uhlig S."/>
            <person name="Proctor R.H."/>
        </authorList>
    </citation>
    <scope>NUCLEOTIDE SEQUENCE</scope>
    <source>
        <strain evidence="3">NRRL 53441</strain>
    </source>
</reference>
<proteinExistence type="predicted"/>
<name>A0A8H4K185_9HYPO</name>
<gene>
    <name evidence="3" type="ORF">F53441_11650</name>
</gene>